<evidence type="ECO:0000313" key="6">
    <source>
        <dbReference type="Proteomes" id="UP001342826"/>
    </source>
</evidence>
<feature type="domain" description="Sporulation initiation phosphotransferase B C-terminal" evidence="4">
    <location>
        <begin position="62"/>
        <end position="178"/>
    </location>
</feature>
<dbReference type="RefSeq" id="WP_066233010.1">
    <property type="nucleotide sequence ID" value="NZ_JARTFQ010000007.1"/>
</dbReference>
<dbReference type="SMART" id="SM01317">
    <property type="entry name" value="SPOB_ab"/>
    <property type="match status" value="1"/>
</dbReference>
<dbReference type="InterPro" id="IPR016120">
    <property type="entry name" value="Sig_transdc_His_kin_SpoOB"/>
</dbReference>
<evidence type="ECO:0000256" key="2">
    <source>
        <dbReference type="ARBA" id="ARBA00022679"/>
    </source>
</evidence>
<evidence type="ECO:0000256" key="3">
    <source>
        <dbReference type="ARBA" id="ARBA00022777"/>
    </source>
</evidence>
<reference evidence="5 6" key="1">
    <citation type="submission" date="2023-03" db="EMBL/GenBank/DDBJ databases">
        <title>Bacillus Genome Sequencing.</title>
        <authorList>
            <person name="Dunlap C."/>
        </authorList>
    </citation>
    <scope>NUCLEOTIDE SEQUENCE [LARGE SCALE GENOMIC DNA]</scope>
    <source>
        <strain evidence="5 6">NRS-1717</strain>
    </source>
</reference>
<dbReference type="Pfam" id="PF14682">
    <property type="entry name" value="SPOB_ab"/>
    <property type="match status" value="1"/>
</dbReference>
<dbReference type="InterPro" id="IPR016122">
    <property type="entry name" value="SpoOB_C"/>
</dbReference>
<dbReference type="SUPFAM" id="SSF55890">
    <property type="entry name" value="Sporulation response regulatory protein Spo0B"/>
    <property type="match status" value="1"/>
</dbReference>
<evidence type="ECO:0000313" key="5">
    <source>
        <dbReference type="EMBL" id="MED4401076.1"/>
    </source>
</evidence>
<accession>A0ABU6NVB3</accession>
<evidence type="ECO:0000259" key="4">
    <source>
        <dbReference type="SMART" id="SM01317"/>
    </source>
</evidence>
<dbReference type="Gene3D" id="3.30.565.30">
    <property type="entry name" value="Sporulation initiation phosphotransferase B (SpoOB), C-terminal domain"/>
    <property type="match status" value="1"/>
</dbReference>
<evidence type="ECO:0000256" key="1">
    <source>
        <dbReference type="ARBA" id="ARBA00022553"/>
    </source>
</evidence>
<dbReference type="Pfam" id="PF14689">
    <property type="entry name" value="SPOB_a"/>
    <property type="match status" value="1"/>
</dbReference>
<keyword evidence="3" id="KW-0418">Kinase</keyword>
<dbReference type="Gene3D" id="1.10.287.130">
    <property type="match status" value="1"/>
</dbReference>
<keyword evidence="6" id="KW-1185">Reference proteome</keyword>
<keyword evidence="2" id="KW-0808">Transferase</keyword>
<dbReference type="InterPro" id="IPR037100">
    <property type="entry name" value="Spo0B_C_sf"/>
</dbReference>
<dbReference type="GeneID" id="301142333"/>
<dbReference type="InterPro" id="IPR039506">
    <property type="entry name" value="SPOB_a"/>
</dbReference>
<keyword evidence="1" id="KW-0597">Phosphoprotein</keyword>
<name>A0ABU6NVB3_9BACI</name>
<dbReference type="Proteomes" id="UP001342826">
    <property type="component" value="Unassembled WGS sequence"/>
</dbReference>
<protein>
    <submittedName>
        <fullName evidence="5">Sporulation initiation phosphotransferase B</fullName>
    </submittedName>
</protein>
<comment type="caution">
    <text evidence="5">The sequence shown here is derived from an EMBL/GenBank/DDBJ whole genome shotgun (WGS) entry which is preliminary data.</text>
</comment>
<gene>
    <name evidence="5" type="ORF">P9271_06980</name>
</gene>
<sequence length="188" mass="22150">MTRKEKQWCAVNILSHSRHDWMNKLQLIKGNLALRKYDRVSAIIDEIVIEAQNESNLCNLKMPDLAALFMTCNWESHRFSLEYEVVGDIINLEHYDNQMTSLCTAFFDLLDQSAEQNHDNHLSILVEPDIEKDEIRFIFDFNGIITNTERLSLWLDKQKERQDKVFTTYELTTYELNVMVTLHHVKGV</sequence>
<organism evidence="5 6">
    <name type="scientific">Metabacillus fastidiosus</name>
    <dbReference type="NCBI Taxonomy" id="1458"/>
    <lineage>
        <taxon>Bacteria</taxon>
        <taxon>Bacillati</taxon>
        <taxon>Bacillota</taxon>
        <taxon>Bacilli</taxon>
        <taxon>Bacillales</taxon>
        <taxon>Bacillaceae</taxon>
        <taxon>Metabacillus</taxon>
    </lineage>
</organism>
<proteinExistence type="predicted"/>
<dbReference type="EMBL" id="JARTFS010000005">
    <property type="protein sequence ID" value="MED4401076.1"/>
    <property type="molecule type" value="Genomic_DNA"/>
</dbReference>